<dbReference type="GO" id="GO:0046872">
    <property type="term" value="F:metal ion binding"/>
    <property type="evidence" value="ECO:0007669"/>
    <property type="project" value="UniProtKB-KW"/>
</dbReference>
<proteinExistence type="inferred from homology"/>
<evidence type="ECO:0000256" key="5">
    <source>
        <dbReference type="ARBA" id="ARBA00022842"/>
    </source>
</evidence>
<dbReference type="InterPro" id="IPR051090">
    <property type="entry name" value="Inositol_monoP_superfamily"/>
</dbReference>
<evidence type="ECO:0000256" key="3">
    <source>
        <dbReference type="ARBA" id="ARBA00022723"/>
    </source>
</evidence>
<name>A0A1I4VS69_9HYPH</name>
<dbReference type="NCBIfam" id="TIGR02067">
    <property type="entry name" value="his_9_HisN"/>
    <property type="match status" value="1"/>
</dbReference>
<evidence type="ECO:0000256" key="1">
    <source>
        <dbReference type="ARBA" id="ARBA00001946"/>
    </source>
</evidence>
<dbReference type="OrthoDB" id="9785695at2"/>
<dbReference type="Pfam" id="PF00459">
    <property type="entry name" value="Inositol_P"/>
    <property type="match status" value="1"/>
</dbReference>
<dbReference type="GO" id="GO:0000105">
    <property type="term" value="P:L-histidine biosynthetic process"/>
    <property type="evidence" value="ECO:0007669"/>
    <property type="project" value="UniProtKB-UniRule"/>
</dbReference>
<dbReference type="Proteomes" id="UP000233491">
    <property type="component" value="Unassembled WGS sequence"/>
</dbReference>
<dbReference type="InterPro" id="IPR000760">
    <property type="entry name" value="Inositol_monophosphatase-like"/>
</dbReference>
<dbReference type="RefSeq" id="WP_101289116.1">
    <property type="nucleotide sequence ID" value="NZ_FOUQ01000013.1"/>
</dbReference>
<dbReference type="PRINTS" id="PR00377">
    <property type="entry name" value="IMPHPHTASES"/>
</dbReference>
<comment type="caution">
    <text evidence="8">The sequence shown here is derived from an EMBL/GenBank/DDBJ whole genome shotgun (WGS) entry which is preliminary data.</text>
</comment>
<feature type="binding site" evidence="7">
    <location>
        <position position="70"/>
    </location>
    <ligand>
        <name>Mg(2+)</name>
        <dbReference type="ChEBI" id="CHEBI:18420"/>
        <label>1</label>
        <note>catalytic</note>
    </ligand>
</feature>
<dbReference type="AlphaFoldDB" id="A0A1I4VS69"/>
<evidence type="ECO:0000256" key="4">
    <source>
        <dbReference type="ARBA" id="ARBA00022801"/>
    </source>
</evidence>
<feature type="binding site" evidence="7">
    <location>
        <position position="89"/>
    </location>
    <ligand>
        <name>Mg(2+)</name>
        <dbReference type="ChEBI" id="CHEBI:18420"/>
        <label>1</label>
        <note>catalytic</note>
    </ligand>
</feature>
<gene>
    <name evidence="8" type="primary">hisN</name>
    <name evidence="8" type="ORF">CXZ10_10520</name>
</gene>
<feature type="binding site" evidence="7">
    <location>
        <position position="86"/>
    </location>
    <ligand>
        <name>Mg(2+)</name>
        <dbReference type="ChEBI" id="CHEBI:18420"/>
        <label>1</label>
        <note>catalytic</note>
    </ligand>
</feature>
<reference evidence="8 9" key="1">
    <citation type="submission" date="2017-12" db="EMBL/GenBank/DDBJ databases">
        <title>Anaerobic carbon monoxide metabolism by Pleomorphomonas carboxyditropha sp. nov., a new mesophilic hydrogenogenic carboxidotroph.</title>
        <authorList>
            <person name="Esquivel-Elizondo S."/>
            <person name="Krajmalnik-Brown R."/>
        </authorList>
    </citation>
    <scope>NUCLEOTIDE SEQUENCE [LARGE SCALE GENOMIC DNA]</scope>
    <source>
        <strain evidence="8 9">R5-392</strain>
    </source>
</reference>
<sequence>MQITPISKAFFDQLADAASAAILPHFRTALAVENKLEDAFDPVTVADRAGEVAMRELIGATYPDHGILGEEFGNTGLDRDKVWVLDPVDGTRSFIAGIPLWGTLIGLRASGRAVQGMMAQPFTGERFYGDGVTASYTGPGGERLLRTRPCSDISQATLFTTSLRPFSDSERQAYLSVEGQAKLVRYSADCYAYCMVAAGQADLVIEAGLQPYDITALIPVIEGAGGVVTNWTGGSAADGGRVVASGDRRLHDQVLKLLAAGETASAGASGVIPTSRG</sequence>
<dbReference type="Gene3D" id="3.40.190.80">
    <property type="match status" value="1"/>
</dbReference>
<protein>
    <recommendedName>
        <fullName evidence="6">Histidinol-phosphatase</fullName>
        <ecNumber evidence="6">3.1.3.15</ecNumber>
    </recommendedName>
</protein>
<dbReference type="EMBL" id="PJNW01000006">
    <property type="protein sequence ID" value="PKR89342.1"/>
    <property type="molecule type" value="Genomic_DNA"/>
</dbReference>
<evidence type="ECO:0000256" key="6">
    <source>
        <dbReference type="NCBIfam" id="TIGR02067"/>
    </source>
</evidence>
<keyword evidence="5 7" id="KW-0460">Magnesium</keyword>
<comment type="cofactor">
    <cofactor evidence="1 7">
        <name>Mg(2+)</name>
        <dbReference type="ChEBI" id="CHEBI:18420"/>
    </cofactor>
</comment>
<evidence type="ECO:0000313" key="8">
    <source>
        <dbReference type="EMBL" id="PKR89342.1"/>
    </source>
</evidence>
<evidence type="ECO:0000313" key="9">
    <source>
        <dbReference type="Proteomes" id="UP000233491"/>
    </source>
</evidence>
<dbReference type="GO" id="GO:0004401">
    <property type="term" value="F:histidinol-phosphatase activity"/>
    <property type="evidence" value="ECO:0007669"/>
    <property type="project" value="UniProtKB-UniRule"/>
</dbReference>
<dbReference type="CDD" id="cd01641">
    <property type="entry name" value="Bacterial_IMPase_like_1"/>
    <property type="match status" value="1"/>
</dbReference>
<comment type="similarity">
    <text evidence="2">Belongs to the inositol monophosphatase superfamily.</text>
</comment>
<keyword evidence="9" id="KW-1185">Reference proteome</keyword>
<accession>A0A1I4VS69</accession>
<feature type="binding site" evidence="7">
    <location>
        <position position="213"/>
    </location>
    <ligand>
        <name>Mg(2+)</name>
        <dbReference type="ChEBI" id="CHEBI:18420"/>
        <label>1</label>
        <note>catalytic</note>
    </ligand>
</feature>
<keyword evidence="4" id="KW-0378">Hydrolase</keyword>
<dbReference type="SUPFAM" id="SSF56655">
    <property type="entry name" value="Carbohydrate phosphatase"/>
    <property type="match status" value="1"/>
</dbReference>
<keyword evidence="3 7" id="KW-0479">Metal-binding</keyword>
<dbReference type="Gene3D" id="3.30.540.10">
    <property type="entry name" value="Fructose-1,6-Bisphosphatase, subunit A, domain 1"/>
    <property type="match status" value="1"/>
</dbReference>
<evidence type="ECO:0000256" key="2">
    <source>
        <dbReference type="ARBA" id="ARBA00009759"/>
    </source>
</evidence>
<organism evidence="8 9">
    <name type="scientific">Pleomorphomonas diazotrophica</name>
    <dbReference type="NCBI Taxonomy" id="1166257"/>
    <lineage>
        <taxon>Bacteria</taxon>
        <taxon>Pseudomonadati</taxon>
        <taxon>Pseudomonadota</taxon>
        <taxon>Alphaproteobacteria</taxon>
        <taxon>Hyphomicrobiales</taxon>
        <taxon>Pleomorphomonadaceae</taxon>
        <taxon>Pleomorphomonas</taxon>
    </lineage>
</organism>
<dbReference type="PANTHER" id="PTHR43200:SF6">
    <property type="entry name" value="3'(2'),5'-BISPHOSPHATE NUCLEOTIDASE"/>
    <property type="match status" value="1"/>
</dbReference>
<evidence type="ECO:0000256" key="7">
    <source>
        <dbReference type="PIRSR" id="PIRSR600760-2"/>
    </source>
</evidence>
<dbReference type="PANTHER" id="PTHR43200">
    <property type="entry name" value="PHOSPHATASE"/>
    <property type="match status" value="1"/>
</dbReference>
<dbReference type="EC" id="3.1.3.15" evidence="6"/>
<dbReference type="FunFam" id="3.30.540.10:FF:000030">
    <property type="entry name" value="Inositol monophosphatase"/>
    <property type="match status" value="1"/>
</dbReference>
<dbReference type="InterPro" id="IPR011809">
    <property type="entry name" value="His_9_proposed"/>
</dbReference>